<feature type="compositionally biased region" description="Acidic residues" evidence="1">
    <location>
        <begin position="347"/>
        <end position="360"/>
    </location>
</feature>
<keyword evidence="4" id="KW-1185">Reference proteome</keyword>
<feature type="non-terminal residue" evidence="3">
    <location>
        <position position="1"/>
    </location>
</feature>
<accession>A0ABQ6MWR1</accession>
<gene>
    <name evidence="3" type="ORF">TeGR_g12500</name>
</gene>
<feature type="transmembrane region" description="Helical" evidence="2">
    <location>
        <begin position="28"/>
        <end position="54"/>
    </location>
</feature>
<sequence>TFFEALPAAFIQADFVITHVGNGESVSIATFGSIAMSIMATAYALQTISYDFDIDPVRRRYDPKVHGYVPDKNRGLVLGVMMSISACTMTSQIFNAVLLYKKSRTALALYLMVPMVLFFARKLRRRGDFWVGNNIPLLGNCGWHICSKLVTDFTAWTIAYAPVGSGGAGFMGHLLVNQCATLVVASVTGARAGGLGKDVVWTVVLASNGALLLSLAAFFAAINRSHVSAFFSFETTADQAERLFYEHTELELKLQATVKRHETAYRHFRDDVKEYVESNIAELESERPLWWTDSLLARVPEDMFVGAGGASALQRKRAFEVGNKGGGGGRRNSMSVKRSLGMSLGMAEDEEEDDDDDLAEEGAGWTEGAGGREGGGSKVSPVT</sequence>
<feature type="transmembrane region" description="Helical" evidence="2">
    <location>
        <begin position="199"/>
        <end position="222"/>
    </location>
</feature>
<evidence type="ECO:0000313" key="4">
    <source>
        <dbReference type="Proteomes" id="UP001165060"/>
    </source>
</evidence>
<evidence type="ECO:0000313" key="3">
    <source>
        <dbReference type="EMBL" id="GMI34518.1"/>
    </source>
</evidence>
<keyword evidence="2" id="KW-1133">Transmembrane helix</keyword>
<dbReference type="EMBL" id="BRYB01004641">
    <property type="protein sequence ID" value="GMI34518.1"/>
    <property type="molecule type" value="Genomic_DNA"/>
</dbReference>
<feature type="compositionally biased region" description="Gly residues" evidence="1">
    <location>
        <begin position="365"/>
        <end position="377"/>
    </location>
</feature>
<comment type="caution">
    <text evidence="3">The sequence shown here is derived from an EMBL/GenBank/DDBJ whole genome shotgun (WGS) entry which is preliminary data.</text>
</comment>
<feature type="region of interest" description="Disordered" evidence="1">
    <location>
        <begin position="320"/>
        <end position="383"/>
    </location>
</feature>
<reference evidence="3 4" key="1">
    <citation type="journal article" date="2023" name="Commun. Biol.">
        <title>Genome analysis of Parmales, the sister group of diatoms, reveals the evolutionary specialization of diatoms from phago-mixotrophs to photoautotrophs.</title>
        <authorList>
            <person name="Ban H."/>
            <person name="Sato S."/>
            <person name="Yoshikawa S."/>
            <person name="Yamada K."/>
            <person name="Nakamura Y."/>
            <person name="Ichinomiya M."/>
            <person name="Sato N."/>
            <person name="Blanc-Mathieu R."/>
            <person name="Endo H."/>
            <person name="Kuwata A."/>
            <person name="Ogata H."/>
        </authorList>
    </citation>
    <scope>NUCLEOTIDE SEQUENCE [LARGE SCALE GENOMIC DNA]</scope>
</reference>
<keyword evidence="2" id="KW-0472">Membrane</keyword>
<protein>
    <submittedName>
        <fullName evidence="3">Uncharacterized protein</fullName>
    </submittedName>
</protein>
<proteinExistence type="predicted"/>
<feature type="transmembrane region" description="Helical" evidence="2">
    <location>
        <begin position="75"/>
        <end position="97"/>
    </location>
</feature>
<evidence type="ECO:0000256" key="1">
    <source>
        <dbReference type="SAM" id="MobiDB-lite"/>
    </source>
</evidence>
<feature type="transmembrane region" description="Helical" evidence="2">
    <location>
        <begin position="103"/>
        <end position="120"/>
    </location>
</feature>
<organism evidence="3 4">
    <name type="scientific">Tetraparma gracilis</name>
    <dbReference type="NCBI Taxonomy" id="2962635"/>
    <lineage>
        <taxon>Eukaryota</taxon>
        <taxon>Sar</taxon>
        <taxon>Stramenopiles</taxon>
        <taxon>Ochrophyta</taxon>
        <taxon>Bolidophyceae</taxon>
        <taxon>Parmales</taxon>
        <taxon>Triparmaceae</taxon>
        <taxon>Tetraparma</taxon>
    </lineage>
</organism>
<evidence type="ECO:0000256" key="2">
    <source>
        <dbReference type="SAM" id="Phobius"/>
    </source>
</evidence>
<name>A0ABQ6MWR1_9STRA</name>
<dbReference type="Proteomes" id="UP001165060">
    <property type="component" value="Unassembled WGS sequence"/>
</dbReference>
<keyword evidence="2" id="KW-0812">Transmembrane</keyword>